<dbReference type="InterPro" id="IPR015421">
    <property type="entry name" value="PyrdxlP-dep_Trfase_major"/>
</dbReference>
<dbReference type="InterPro" id="IPR015424">
    <property type="entry name" value="PyrdxlP-dep_Trfase"/>
</dbReference>
<protein>
    <recommendedName>
        <fullName evidence="4">threonine-phosphate decarboxylase</fullName>
        <ecNumber evidence="4">4.1.1.81</ecNumber>
    </recommendedName>
    <alternativeName>
        <fullName evidence="8">L-threonine-O-3-phosphate decarboxylase</fullName>
    </alternativeName>
</protein>
<dbReference type="Pfam" id="PF00155">
    <property type="entry name" value="Aminotran_1_2"/>
    <property type="match status" value="1"/>
</dbReference>
<dbReference type="GO" id="GO:0048472">
    <property type="term" value="F:threonine-phosphate decarboxylase activity"/>
    <property type="evidence" value="ECO:0007669"/>
    <property type="project" value="UniProtKB-EC"/>
</dbReference>
<evidence type="ECO:0000256" key="5">
    <source>
        <dbReference type="ARBA" id="ARBA00022573"/>
    </source>
</evidence>
<evidence type="ECO:0000256" key="2">
    <source>
        <dbReference type="ARBA" id="ARBA00003444"/>
    </source>
</evidence>
<dbReference type="CDD" id="cd00609">
    <property type="entry name" value="AAT_like"/>
    <property type="match status" value="1"/>
</dbReference>
<dbReference type="PANTHER" id="PTHR42885:SF1">
    <property type="entry name" value="THREONINE-PHOSPHATE DECARBOXYLASE"/>
    <property type="match status" value="1"/>
</dbReference>
<evidence type="ECO:0000259" key="10">
    <source>
        <dbReference type="Pfam" id="PF00155"/>
    </source>
</evidence>
<accession>A0ABV2FF68</accession>
<evidence type="ECO:0000256" key="9">
    <source>
        <dbReference type="ARBA" id="ARBA00048531"/>
    </source>
</evidence>
<proteinExistence type="predicted"/>
<reference evidence="11 12" key="1">
    <citation type="submission" date="2024-06" db="EMBL/GenBank/DDBJ databases">
        <title>Genomic Encyclopedia of Type Strains, Phase IV (KMG-IV): sequencing the most valuable type-strain genomes for metagenomic binning, comparative biology and taxonomic classification.</title>
        <authorList>
            <person name="Goeker M."/>
        </authorList>
    </citation>
    <scope>NUCLEOTIDE SEQUENCE [LARGE SCALE GENOMIC DNA]</scope>
    <source>
        <strain evidence="11 12">DSM 28303</strain>
    </source>
</reference>
<evidence type="ECO:0000256" key="4">
    <source>
        <dbReference type="ARBA" id="ARBA00012285"/>
    </source>
</evidence>
<keyword evidence="7 11" id="KW-0456">Lyase</keyword>
<dbReference type="InterPro" id="IPR004838">
    <property type="entry name" value="NHTrfase_class1_PyrdxlP-BS"/>
</dbReference>
<dbReference type="Gene3D" id="3.40.640.10">
    <property type="entry name" value="Type I PLP-dependent aspartate aminotransferase-like (Major domain)"/>
    <property type="match status" value="1"/>
</dbReference>
<dbReference type="InterPro" id="IPR004839">
    <property type="entry name" value="Aminotransferase_I/II_large"/>
</dbReference>
<evidence type="ECO:0000256" key="3">
    <source>
        <dbReference type="ARBA" id="ARBA00004953"/>
    </source>
</evidence>
<comment type="function">
    <text evidence="2">Decarboxylates L-threonine-O-3-phosphate to yield (R)-1-amino-2-propanol O-2-phosphate, the precursor for the linkage between the nucleotide loop and the corrin ring in cobalamin.</text>
</comment>
<dbReference type="EMBL" id="JBEPLO010000002">
    <property type="protein sequence ID" value="MET3557128.1"/>
    <property type="molecule type" value="Genomic_DNA"/>
</dbReference>
<dbReference type="PROSITE" id="PS00105">
    <property type="entry name" value="AA_TRANSFER_CLASS_1"/>
    <property type="match status" value="1"/>
</dbReference>
<gene>
    <name evidence="11" type="ORF">ABID29_000237</name>
</gene>
<comment type="catalytic activity">
    <reaction evidence="9">
        <text>O-phospho-L-threonine + H(+) = (R)-1-aminopropan-2-yl phosphate + CO2</text>
        <dbReference type="Rhea" id="RHEA:11492"/>
        <dbReference type="ChEBI" id="CHEBI:15378"/>
        <dbReference type="ChEBI" id="CHEBI:16526"/>
        <dbReference type="ChEBI" id="CHEBI:58563"/>
        <dbReference type="ChEBI" id="CHEBI:58675"/>
        <dbReference type="EC" id="4.1.1.81"/>
    </reaction>
</comment>
<dbReference type="InterPro" id="IPR005860">
    <property type="entry name" value="CobD"/>
</dbReference>
<dbReference type="Proteomes" id="UP001549122">
    <property type="component" value="Unassembled WGS sequence"/>
</dbReference>
<evidence type="ECO:0000256" key="1">
    <source>
        <dbReference type="ARBA" id="ARBA00001933"/>
    </source>
</evidence>
<comment type="cofactor">
    <cofactor evidence="1">
        <name>pyridoxal 5'-phosphate</name>
        <dbReference type="ChEBI" id="CHEBI:597326"/>
    </cofactor>
</comment>
<evidence type="ECO:0000256" key="6">
    <source>
        <dbReference type="ARBA" id="ARBA00022898"/>
    </source>
</evidence>
<dbReference type="RefSeq" id="WP_354363827.1">
    <property type="nucleotide sequence ID" value="NZ_JBEPLO010000002.1"/>
</dbReference>
<keyword evidence="12" id="KW-1185">Reference proteome</keyword>
<dbReference type="SUPFAM" id="SSF53383">
    <property type="entry name" value="PLP-dependent transferases"/>
    <property type="match status" value="1"/>
</dbReference>
<feature type="domain" description="Aminotransferase class I/classII large" evidence="10">
    <location>
        <begin position="21"/>
        <end position="352"/>
    </location>
</feature>
<dbReference type="Gene3D" id="3.90.1150.10">
    <property type="entry name" value="Aspartate Aminotransferase, domain 1"/>
    <property type="match status" value="1"/>
</dbReference>
<dbReference type="NCBIfam" id="TIGR01140">
    <property type="entry name" value="L_thr_O3P_dcar"/>
    <property type="match status" value="1"/>
</dbReference>
<dbReference type="PANTHER" id="PTHR42885">
    <property type="entry name" value="HISTIDINOL-PHOSPHATE AMINOTRANSFERASE-RELATED"/>
    <property type="match status" value="1"/>
</dbReference>
<organism evidence="11 12">
    <name type="scientific">Streptococcus rupicaprae</name>
    <dbReference type="NCBI Taxonomy" id="759619"/>
    <lineage>
        <taxon>Bacteria</taxon>
        <taxon>Bacillati</taxon>
        <taxon>Bacillota</taxon>
        <taxon>Bacilli</taxon>
        <taxon>Lactobacillales</taxon>
        <taxon>Streptococcaceae</taxon>
        <taxon>Streptococcus</taxon>
    </lineage>
</organism>
<comment type="caution">
    <text evidence="11">The sequence shown here is derived from an EMBL/GenBank/DDBJ whole genome shotgun (WGS) entry which is preliminary data.</text>
</comment>
<name>A0ABV2FF68_9STRE</name>
<keyword evidence="6" id="KW-0663">Pyridoxal phosphate</keyword>
<dbReference type="EC" id="4.1.1.81" evidence="4"/>
<evidence type="ECO:0000313" key="12">
    <source>
        <dbReference type="Proteomes" id="UP001549122"/>
    </source>
</evidence>
<comment type="pathway">
    <text evidence="3">Cofactor biosynthesis; adenosylcobalamin biosynthesis.</text>
</comment>
<keyword evidence="5" id="KW-0169">Cobalamin biosynthesis</keyword>
<evidence type="ECO:0000256" key="7">
    <source>
        <dbReference type="ARBA" id="ARBA00023239"/>
    </source>
</evidence>
<dbReference type="InterPro" id="IPR015422">
    <property type="entry name" value="PyrdxlP-dep_Trfase_small"/>
</dbReference>
<evidence type="ECO:0000256" key="8">
    <source>
        <dbReference type="ARBA" id="ARBA00029996"/>
    </source>
</evidence>
<evidence type="ECO:0000313" key="11">
    <source>
        <dbReference type="EMBL" id="MET3557128.1"/>
    </source>
</evidence>
<sequence>MIEHGGNVAEIAAQRGENHRDFLDLSANINPLGLPQQLKHCLQESITALEHYPDSHYRQAREFLAEYHCCQVNHVGLWNGAIEAFYELARLFRPQKVLLLQPTFMEYEEAFRQVGAMCHYVALEGESYYPNLEILLAEVASLQAGDVVVICNPNNPTGSLWPLKDLVAVAIALRNRGAFLILDEAFMDFVVNESDYSFISLLSDYPNVIVVRSLTKFYAIPGLRLGYSVSYSPLYSAYLQEALQPWRVNTFAQAAVPVLLEDKVYQEQTAVWLREEQPFLYNSLKAFSVLTVVPPSVNYIFFRYHGQLDLREVLLEHQVLIRSCANYHGLTAQHYRVAIRSREENQRFLAALALVLDQGESE</sequence>